<name>E4ZPD5_LEPMJ</name>
<organism evidence="2">
    <name type="scientific">Leptosphaeria maculans (strain JN3 / isolate v23.1.3 / race Av1-4-5-6-7-8)</name>
    <name type="common">Blackleg fungus</name>
    <name type="synonym">Phoma lingam</name>
    <dbReference type="NCBI Taxonomy" id="985895"/>
    <lineage>
        <taxon>Eukaryota</taxon>
        <taxon>Fungi</taxon>
        <taxon>Dikarya</taxon>
        <taxon>Ascomycota</taxon>
        <taxon>Pezizomycotina</taxon>
        <taxon>Dothideomycetes</taxon>
        <taxon>Pleosporomycetidae</taxon>
        <taxon>Pleosporales</taxon>
        <taxon>Pleosporineae</taxon>
        <taxon>Leptosphaeriaceae</taxon>
        <taxon>Plenodomus</taxon>
        <taxon>Plenodomus lingam/Leptosphaeria maculans species complex</taxon>
    </lineage>
</organism>
<dbReference type="HOGENOM" id="CLU_3351250_0_0_1"/>
<dbReference type="Proteomes" id="UP000002668">
    <property type="component" value="Genome"/>
</dbReference>
<sequence>MKSENHGVIGSEAGSCLYVEGLVNDRRDGGLAALEKS</sequence>
<evidence type="ECO:0000313" key="2">
    <source>
        <dbReference type="Proteomes" id="UP000002668"/>
    </source>
</evidence>
<proteinExistence type="predicted"/>
<accession>E4ZPD5</accession>
<evidence type="ECO:0000313" key="1">
    <source>
        <dbReference type="EMBL" id="CBX93160.1"/>
    </source>
</evidence>
<protein>
    <submittedName>
        <fullName evidence="1">Predicted protein</fullName>
    </submittedName>
</protein>
<keyword evidence="2" id="KW-1185">Reference proteome</keyword>
<dbReference type="VEuPathDB" id="FungiDB:LEMA_uP040610.1"/>
<reference evidence="2" key="1">
    <citation type="journal article" date="2011" name="Nat. Commun.">
        <title>Effector diversification within compartments of the Leptosphaeria maculans genome affected by Repeat-Induced Point mutations.</title>
        <authorList>
            <person name="Rouxel T."/>
            <person name="Grandaubert J."/>
            <person name="Hane J.K."/>
            <person name="Hoede C."/>
            <person name="van de Wouw A.P."/>
            <person name="Couloux A."/>
            <person name="Dominguez V."/>
            <person name="Anthouard V."/>
            <person name="Bally P."/>
            <person name="Bourras S."/>
            <person name="Cozijnsen A.J."/>
            <person name="Ciuffetti L.M."/>
            <person name="Degrave A."/>
            <person name="Dilmaghani A."/>
            <person name="Duret L."/>
            <person name="Fudal I."/>
            <person name="Goodwin S.B."/>
            <person name="Gout L."/>
            <person name="Glaser N."/>
            <person name="Linglin J."/>
            <person name="Kema G.H.J."/>
            <person name="Lapalu N."/>
            <person name="Lawrence C.B."/>
            <person name="May K."/>
            <person name="Meyer M."/>
            <person name="Ollivier B."/>
            <person name="Poulain J."/>
            <person name="Schoch C.L."/>
            <person name="Simon A."/>
            <person name="Spatafora J.W."/>
            <person name="Stachowiak A."/>
            <person name="Turgeon B.G."/>
            <person name="Tyler B.M."/>
            <person name="Vincent D."/>
            <person name="Weissenbach J."/>
            <person name="Amselem J."/>
            <person name="Quesneville H."/>
            <person name="Oliver R.P."/>
            <person name="Wincker P."/>
            <person name="Balesdent M.-H."/>
            <person name="Howlett B.J."/>
        </authorList>
    </citation>
    <scope>NUCLEOTIDE SEQUENCE [LARGE SCALE GENOMIC DNA]</scope>
    <source>
        <strain evidence="2">JN3 / isolate v23.1.3 / race Av1-4-5-6-7-8</strain>
    </source>
</reference>
<gene>
    <name evidence="1" type="ORF">LEMA_uP040610.1</name>
</gene>
<dbReference type="InParanoid" id="E4ZPD5"/>
<dbReference type="EMBL" id="FP929105">
    <property type="protein sequence ID" value="CBX93160.1"/>
    <property type="molecule type" value="Genomic_DNA"/>
</dbReference>
<dbReference type="AlphaFoldDB" id="E4ZPD5"/>